<dbReference type="EMBL" id="GBRH01188365">
    <property type="protein sequence ID" value="JAE09531.1"/>
    <property type="molecule type" value="Transcribed_RNA"/>
</dbReference>
<proteinExistence type="predicted"/>
<evidence type="ECO:0000313" key="1">
    <source>
        <dbReference type="EMBL" id="JAE09531.1"/>
    </source>
</evidence>
<organism evidence="1">
    <name type="scientific">Arundo donax</name>
    <name type="common">Giant reed</name>
    <name type="synonym">Donax arundinaceus</name>
    <dbReference type="NCBI Taxonomy" id="35708"/>
    <lineage>
        <taxon>Eukaryota</taxon>
        <taxon>Viridiplantae</taxon>
        <taxon>Streptophyta</taxon>
        <taxon>Embryophyta</taxon>
        <taxon>Tracheophyta</taxon>
        <taxon>Spermatophyta</taxon>
        <taxon>Magnoliopsida</taxon>
        <taxon>Liliopsida</taxon>
        <taxon>Poales</taxon>
        <taxon>Poaceae</taxon>
        <taxon>PACMAD clade</taxon>
        <taxon>Arundinoideae</taxon>
        <taxon>Arundineae</taxon>
        <taxon>Arundo</taxon>
    </lineage>
</organism>
<protein>
    <submittedName>
        <fullName evidence="1">Uncharacterized protein</fullName>
    </submittedName>
</protein>
<reference evidence="1" key="1">
    <citation type="submission" date="2014-09" db="EMBL/GenBank/DDBJ databases">
        <authorList>
            <person name="Magalhaes I.L.F."/>
            <person name="Oliveira U."/>
            <person name="Santos F.R."/>
            <person name="Vidigal T.H.D.A."/>
            <person name="Brescovit A.D."/>
            <person name="Santos A.J."/>
        </authorList>
    </citation>
    <scope>NUCLEOTIDE SEQUENCE</scope>
    <source>
        <tissue evidence="1">Shoot tissue taken approximately 20 cm above the soil surface</tissue>
    </source>
</reference>
<sequence length="49" mass="5718">MHETYERDERFCIRYADRSSLDGKHIKSKGPLHYLDGGHWCRVLSAEPG</sequence>
<name>A0A0A9FHC6_ARUDO</name>
<accession>A0A0A9FHC6</accession>
<dbReference type="AlphaFoldDB" id="A0A0A9FHC6"/>
<reference evidence="1" key="2">
    <citation type="journal article" date="2015" name="Data Brief">
        <title>Shoot transcriptome of the giant reed, Arundo donax.</title>
        <authorList>
            <person name="Barrero R.A."/>
            <person name="Guerrero F.D."/>
            <person name="Moolhuijzen P."/>
            <person name="Goolsby J.A."/>
            <person name="Tidwell J."/>
            <person name="Bellgard S.E."/>
            <person name="Bellgard M.I."/>
        </authorList>
    </citation>
    <scope>NUCLEOTIDE SEQUENCE</scope>
    <source>
        <tissue evidence="1">Shoot tissue taken approximately 20 cm above the soil surface</tissue>
    </source>
</reference>